<dbReference type="AlphaFoldDB" id="A0A1G2JPJ7"/>
<name>A0A1G2JPJ7_9BACT</name>
<proteinExistence type="predicted"/>
<comment type="caution">
    <text evidence="1">The sequence shown here is derived from an EMBL/GenBank/DDBJ whole genome shotgun (WGS) entry which is preliminary data.</text>
</comment>
<evidence type="ECO:0000313" key="2">
    <source>
        <dbReference type="Proteomes" id="UP000178935"/>
    </source>
</evidence>
<protein>
    <submittedName>
        <fullName evidence="1">Uncharacterized protein</fullName>
    </submittedName>
</protein>
<dbReference type="Proteomes" id="UP000178935">
    <property type="component" value="Unassembled WGS sequence"/>
</dbReference>
<sequence length="260" mass="30319">MRHTWKLVWSRKTQLVVGFLFIKHKNMKLFCKKCGSEHNIEKWGHSYCPNCGVAYDHVIIGEIKEIENSPLYLKICEIHNQWTITNGKNKEYDLISKIAWIAILRLVNDFRDQIAYKFRNSDDTFNELILKYQEELGLIIIGFIIDGYFAWIAEQIISGNAINPSQVSEEEQFIGECCNNYDNFIYKDFFKHLQGSNDKGVFSKESARIFSYYAGFVWGELSKRDNVSELSEFFTEISKTCIAAMIAGYTVAIEDNKYRK</sequence>
<dbReference type="EMBL" id="MHPU01000012">
    <property type="protein sequence ID" value="OGZ89056.1"/>
    <property type="molecule type" value="Genomic_DNA"/>
</dbReference>
<reference evidence="1 2" key="1">
    <citation type="journal article" date="2016" name="Nat. Commun.">
        <title>Thousands of microbial genomes shed light on interconnected biogeochemical processes in an aquifer system.</title>
        <authorList>
            <person name="Anantharaman K."/>
            <person name="Brown C.T."/>
            <person name="Hug L.A."/>
            <person name="Sharon I."/>
            <person name="Castelle C.J."/>
            <person name="Probst A.J."/>
            <person name="Thomas B.C."/>
            <person name="Singh A."/>
            <person name="Wilkins M.J."/>
            <person name="Karaoz U."/>
            <person name="Brodie E.L."/>
            <person name="Williams K.H."/>
            <person name="Hubbard S.S."/>
            <person name="Banfield J.F."/>
        </authorList>
    </citation>
    <scope>NUCLEOTIDE SEQUENCE [LARGE SCALE GENOMIC DNA]</scope>
</reference>
<organism evidence="1 2">
    <name type="scientific">Candidatus Staskawiczbacteria bacterium RIFOXYD1_FULL_32_13</name>
    <dbReference type="NCBI Taxonomy" id="1802234"/>
    <lineage>
        <taxon>Bacteria</taxon>
        <taxon>Candidatus Staskawicziibacteriota</taxon>
    </lineage>
</organism>
<evidence type="ECO:0000313" key="1">
    <source>
        <dbReference type="EMBL" id="OGZ89056.1"/>
    </source>
</evidence>
<accession>A0A1G2JPJ7</accession>
<gene>
    <name evidence="1" type="ORF">A2561_05415</name>
</gene>